<accession>A0A9Q0S1X0</accession>
<name>A0A9Q0S1X0_9DIPT</name>
<dbReference type="EMBL" id="WJQU01000001">
    <property type="protein sequence ID" value="KAJ6647146.1"/>
    <property type="molecule type" value="Genomic_DNA"/>
</dbReference>
<reference evidence="3" key="1">
    <citation type="submission" date="2022-07" db="EMBL/GenBank/DDBJ databases">
        <authorList>
            <person name="Trinca V."/>
            <person name="Uliana J.V.C."/>
            <person name="Torres T.T."/>
            <person name="Ward R.J."/>
            <person name="Monesi N."/>
        </authorList>
    </citation>
    <scope>NUCLEOTIDE SEQUENCE</scope>
    <source>
        <strain evidence="3">HSMRA1968</strain>
        <tissue evidence="3">Whole embryos</tissue>
    </source>
</reference>
<dbReference type="EMBL" id="WJQU01000002">
    <property type="protein sequence ID" value="KAJ6640525.1"/>
    <property type="molecule type" value="Genomic_DNA"/>
</dbReference>
<evidence type="ECO:0000313" key="4">
    <source>
        <dbReference type="EMBL" id="KAJ6647146.1"/>
    </source>
</evidence>
<sequence length="398" mass="44872">FVRKMSQQRSTSLDDLRALFKTLEEENEAVEKLKIQYDLIIKSGEMYEMCANIEESYTEYLTKNLEDLKACNESDEQQLINLQTLRCISENSNISQIIDFSEGLVSDYIEKSNAEMSHMENERKAAVEKFFKSVPLVCEYEKAKANYEQLLLQKESLSREREVLKEQVRRKQLVDNLLLIRNIVDMATIVLKQNAAKVKEREIAKSSEATLAAASTSTCENTIDGHGPRYFNKSLWKETLTHKPTKPIGIMHDEENSDHAGPGTSTPTNGTEVASQNKKWTLQRPYIRSNVKAKEDEELSCDSHVRDSMKSEPSAELLKMRKPKEPQRNNVKTNNKDGSSEASSSADSVKISTAVSLKNVSATSPQKMQKPKGKVTFELYASSSSGDLGENEASCDFN</sequence>
<feature type="compositionally biased region" description="Low complexity" evidence="2">
    <location>
        <begin position="340"/>
        <end position="350"/>
    </location>
</feature>
<dbReference type="Proteomes" id="UP001151699">
    <property type="component" value="Chromosome B"/>
</dbReference>
<keyword evidence="5" id="KW-1185">Reference proteome</keyword>
<comment type="caution">
    <text evidence="3">The sequence shown here is derived from an EMBL/GenBank/DDBJ whole genome shotgun (WGS) entry which is preliminary data.</text>
</comment>
<feature type="coiled-coil region" evidence="1">
    <location>
        <begin position="109"/>
        <end position="174"/>
    </location>
</feature>
<feature type="non-terminal residue" evidence="3">
    <location>
        <position position="398"/>
    </location>
</feature>
<protein>
    <submittedName>
        <fullName evidence="3">Uncharacterized protein</fullName>
    </submittedName>
</protein>
<evidence type="ECO:0000313" key="5">
    <source>
        <dbReference type="Proteomes" id="UP001151699"/>
    </source>
</evidence>
<feature type="non-terminal residue" evidence="3">
    <location>
        <position position="1"/>
    </location>
</feature>
<feature type="compositionally biased region" description="Polar residues" evidence="2">
    <location>
        <begin position="263"/>
        <end position="280"/>
    </location>
</feature>
<proteinExistence type="predicted"/>
<feature type="region of interest" description="Disordered" evidence="2">
    <location>
        <begin position="293"/>
        <end position="350"/>
    </location>
</feature>
<evidence type="ECO:0000313" key="3">
    <source>
        <dbReference type="EMBL" id="KAJ6640525.1"/>
    </source>
</evidence>
<feature type="compositionally biased region" description="Basic and acidic residues" evidence="2">
    <location>
        <begin position="301"/>
        <end position="310"/>
    </location>
</feature>
<feature type="region of interest" description="Disordered" evidence="2">
    <location>
        <begin position="246"/>
        <end position="281"/>
    </location>
</feature>
<dbReference type="AlphaFoldDB" id="A0A9Q0S1X0"/>
<keyword evidence="1" id="KW-0175">Coiled coil</keyword>
<evidence type="ECO:0000256" key="1">
    <source>
        <dbReference type="SAM" id="Coils"/>
    </source>
</evidence>
<evidence type="ECO:0000256" key="2">
    <source>
        <dbReference type="SAM" id="MobiDB-lite"/>
    </source>
</evidence>
<dbReference type="Proteomes" id="UP001151699">
    <property type="component" value="Chromosome A"/>
</dbReference>
<organism evidence="3 5">
    <name type="scientific">Pseudolycoriella hygida</name>
    <dbReference type="NCBI Taxonomy" id="35572"/>
    <lineage>
        <taxon>Eukaryota</taxon>
        <taxon>Metazoa</taxon>
        <taxon>Ecdysozoa</taxon>
        <taxon>Arthropoda</taxon>
        <taxon>Hexapoda</taxon>
        <taxon>Insecta</taxon>
        <taxon>Pterygota</taxon>
        <taxon>Neoptera</taxon>
        <taxon>Endopterygota</taxon>
        <taxon>Diptera</taxon>
        <taxon>Nematocera</taxon>
        <taxon>Sciaroidea</taxon>
        <taxon>Sciaridae</taxon>
        <taxon>Pseudolycoriella</taxon>
    </lineage>
</organism>
<gene>
    <name evidence="4" type="ORF">Bhyg_02366</name>
    <name evidence="3" type="ORF">Bhyg_05454</name>
</gene>